<dbReference type="InterPro" id="IPR011030">
    <property type="entry name" value="Lipovitellin_superhlx_dom"/>
</dbReference>
<gene>
    <name evidence="2" type="ORF">CRP01_31015</name>
</gene>
<keyword evidence="1" id="KW-0677">Repeat</keyword>
<accession>A0A2D0N2L3</accession>
<proteinExistence type="predicted"/>
<evidence type="ECO:0000313" key="3">
    <source>
        <dbReference type="Proteomes" id="UP000223913"/>
    </source>
</evidence>
<dbReference type="SUPFAM" id="SSF48431">
    <property type="entry name" value="Lipovitellin-phosvitin complex, superhelical domain"/>
    <property type="match status" value="1"/>
</dbReference>
<evidence type="ECO:0000313" key="2">
    <source>
        <dbReference type="EMBL" id="PHN02626.1"/>
    </source>
</evidence>
<keyword evidence="3" id="KW-1185">Reference proteome</keyword>
<dbReference type="Gene3D" id="1.25.10.10">
    <property type="entry name" value="Leucine-rich Repeat Variant"/>
    <property type="match status" value="1"/>
</dbReference>
<comment type="caution">
    <text evidence="2">The sequence shown here is derived from an EMBL/GenBank/DDBJ whole genome shotgun (WGS) entry which is preliminary data.</text>
</comment>
<dbReference type="InterPro" id="IPR000357">
    <property type="entry name" value="HEAT"/>
</dbReference>
<name>A0A2D0N2L3_FLAN2</name>
<dbReference type="AlphaFoldDB" id="A0A2D0N2L3"/>
<evidence type="ECO:0000256" key="1">
    <source>
        <dbReference type="ARBA" id="ARBA00022737"/>
    </source>
</evidence>
<organism evidence="2 3">
    <name type="scientific">Flavilitoribacter nigricans (strain ATCC 23147 / DSM 23189 / NBRC 102662 / NCIMB 1420 / SS-2)</name>
    <name type="common">Lewinella nigricans</name>
    <dbReference type="NCBI Taxonomy" id="1122177"/>
    <lineage>
        <taxon>Bacteria</taxon>
        <taxon>Pseudomonadati</taxon>
        <taxon>Bacteroidota</taxon>
        <taxon>Saprospiria</taxon>
        <taxon>Saprospirales</taxon>
        <taxon>Lewinellaceae</taxon>
        <taxon>Flavilitoribacter</taxon>
    </lineage>
</organism>
<dbReference type="InterPro" id="IPR016024">
    <property type="entry name" value="ARM-type_fold"/>
</dbReference>
<protein>
    <recommendedName>
        <fullName evidence="4">HEAT repeat domain-containing protein</fullName>
    </recommendedName>
</protein>
<dbReference type="Pfam" id="PF02985">
    <property type="entry name" value="HEAT"/>
    <property type="match status" value="1"/>
</dbReference>
<dbReference type="Proteomes" id="UP000223913">
    <property type="component" value="Unassembled WGS sequence"/>
</dbReference>
<dbReference type="RefSeq" id="WP_099153955.1">
    <property type="nucleotide sequence ID" value="NZ_PDUD01000038.1"/>
</dbReference>
<dbReference type="EMBL" id="PDUD01000038">
    <property type="protein sequence ID" value="PHN02626.1"/>
    <property type="molecule type" value="Genomic_DNA"/>
</dbReference>
<reference evidence="2 3" key="1">
    <citation type="submission" date="2017-10" db="EMBL/GenBank/DDBJ databases">
        <title>The draft genome sequence of Lewinella nigricans NBRC 102662.</title>
        <authorList>
            <person name="Wang K."/>
        </authorList>
    </citation>
    <scope>NUCLEOTIDE SEQUENCE [LARGE SCALE GENOMIC DNA]</scope>
    <source>
        <strain evidence="2 3">NBRC 102662</strain>
    </source>
</reference>
<sequence length="523" mass="59913">MENQIPENLITQARLQRKVAGYSLYFDLTCTAYGELVDLQADILRWPEGARRLTFGDDWETIERELRRSEPYFRLGVALAGQGVLTIGEWETLTANIQTLRELPEFRDRPGTGWIADPWLHWVWHDTPEGTSALDLEMVADLFLNKHRSRVLREMPDQPAAFMEPVLLNLLEWIPEYHFREVYVALGRLNTENGQQVLLRVLEDRSLEEQHEGAICGLCLHPSPQVREGLRVYYRRHPKMPDNSKVHIFSTLASDRDPALKKWALREFPHEYIRLSEVLLDILRSAEMPETEIAGILLKKIRGRAPIKVIYSALQHFVAMEATDLLPPVEDLKKLIEWAAAQDEGYTLRPSIAALLQRRPAPEMGDFLQGMTRQENEKVVAAGLYYLGMLGAPAHIKAVFAKVHDERYSVASQALTACKQLLEKYHDPELLAFFVAGINNEDKMEKLKFLQLVTPQMWSDGTDDFLNILIGQLNHSSPSVRIAALEALRRFGLDPASPCLSDIREDRHPSVRKRVNQLFFPEN</sequence>
<dbReference type="SUPFAM" id="SSF48371">
    <property type="entry name" value="ARM repeat"/>
    <property type="match status" value="1"/>
</dbReference>
<dbReference type="InterPro" id="IPR011989">
    <property type="entry name" value="ARM-like"/>
</dbReference>
<evidence type="ECO:0008006" key="4">
    <source>
        <dbReference type="Google" id="ProtNLM"/>
    </source>
</evidence>